<dbReference type="EMBL" id="CYKH01002208">
    <property type="protein sequence ID" value="CUM57938.1"/>
    <property type="molecule type" value="Genomic_DNA"/>
</dbReference>
<dbReference type="PROSITE" id="PS51257">
    <property type="entry name" value="PROKAR_LIPOPROTEIN"/>
    <property type="match status" value="1"/>
</dbReference>
<feature type="compositionally biased region" description="Basic residues" evidence="1">
    <location>
        <begin position="619"/>
        <end position="630"/>
    </location>
</feature>
<dbReference type="AlphaFoldDB" id="A0A0S4KM25"/>
<feature type="compositionally biased region" description="Low complexity" evidence="1">
    <location>
        <begin position="451"/>
        <end position="464"/>
    </location>
</feature>
<feature type="region of interest" description="Disordered" evidence="1">
    <location>
        <begin position="56"/>
        <end position="90"/>
    </location>
</feature>
<feature type="compositionally biased region" description="Basic and acidic residues" evidence="1">
    <location>
        <begin position="503"/>
        <end position="527"/>
    </location>
</feature>
<feature type="compositionally biased region" description="Low complexity" evidence="1">
    <location>
        <begin position="560"/>
        <end position="572"/>
    </location>
</feature>
<dbReference type="InterPro" id="IPR025487">
    <property type="entry name" value="DUF4379"/>
</dbReference>
<feature type="compositionally biased region" description="Low complexity" evidence="1">
    <location>
        <begin position="71"/>
        <end position="86"/>
    </location>
</feature>
<dbReference type="Proteomes" id="UP000051952">
    <property type="component" value="Unassembled WGS sequence"/>
</dbReference>
<gene>
    <name evidence="4" type="ORF">BSAL_45645</name>
</gene>
<keyword evidence="5" id="KW-1185">Reference proteome</keyword>
<feature type="chain" id="PRO_5006623396" description="Treble clef zinc finger domain-containing protein" evidence="2">
    <location>
        <begin position="19"/>
        <end position="630"/>
    </location>
</feature>
<feature type="signal peptide" evidence="2">
    <location>
        <begin position="1"/>
        <end position="18"/>
    </location>
</feature>
<feature type="compositionally biased region" description="Polar residues" evidence="1">
    <location>
        <begin position="439"/>
        <end position="450"/>
    </location>
</feature>
<accession>A0A0S4KM25</accession>
<evidence type="ECO:0000313" key="5">
    <source>
        <dbReference type="Proteomes" id="UP000051952"/>
    </source>
</evidence>
<reference evidence="5" key="1">
    <citation type="submission" date="2015-09" db="EMBL/GenBank/DDBJ databases">
        <authorList>
            <consortium name="Pathogen Informatics"/>
        </authorList>
    </citation>
    <scope>NUCLEOTIDE SEQUENCE [LARGE SCALE GENOMIC DNA]</scope>
    <source>
        <strain evidence="5">Lake Konstanz</strain>
    </source>
</reference>
<dbReference type="VEuPathDB" id="TriTrypDB:BSAL_45645"/>
<evidence type="ECO:0000259" key="3">
    <source>
        <dbReference type="Pfam" id="PF14311"/>
    </source>
</evidence>
<evidence type="ECO:0000313" key="4">
    <source>
        <dbReference type="EMBL" id="CUM57938.1"/>
    </source>
</evidence>
<organism evidence="4 5">
    <name type="scientific">Bodo saltans</name>
    <name type="common">Flagellated protozoan</name>
    <dbReference type="NCBI Taxonomy" id="75058"/>
    <lineage>
        <taxon>Eukaryota</taxon>
        <taxon>Discoba</taxon>
        <taxon>Euglenozoa</taxon>
        <taxon>Kinetoplastea</taxon>
        <taxon>Metakinetoplastina</taxon>
        <taxon>Eubodonida</taxon>
        <taxon>Bodonidae</taxon>
        <taxon>Bodo</taxon>
    </lineage>
</organism>
<dbReference type="PANTHER" id="PTHR37317">
    <property type="entry name" value="BLR8090 PROTEIN"/>
    <property type="match status" value="1"/>
</dbReference>
<feature type="region of interest" description="Disordered" evidence="1">
    <location>
        <begin position="425"/>
        <end position="527"/>
    </location>
</feature>
<protein>
    <recommendedName>
        <fullName evidence="3">Treble clef zinc finger domain-containing protein</fullName>
    </recommendedName>
</protein>
<dbReference type="PANTHER" id="PTHR37317:SF1">
    <property type="entry name" value="ZINC-RIBBON DOMAIN-CONTAINING PROTEIN-RELATED"/>
    <property type="match status" value="1"/>
</dbReference>
<evidence type="ECO:0000256" key="1">
    <source>
        <dbReference type="SAM" id="MobiDB-lite"/>
    </source>
</evidence>
<feature type="domain" description="Treble clef zinc finger" evidence="3">
    <location>
        <begin position="95"/>
        <end position="150"/>
    </location>
</feature>
<keyword evidence="2" id="KW-0732">Signal</keyword>
<dbReference type="Pfam" id="PF14311">
    <property type="entry name" value="DUF4379"/>
    <property type="match status" value="1"/>
</dbReference>
<proteinExistence type="predicted"/>
<feature type="compositionally biased region" description="Pro residues" evidence="1">
    <location>
        <begin position="600"/>
        <end position="612"/>
    </location>
</feature>
<feature type="region of interest" description="Disordered" evidence="1">
    <location>
        <begin position="539"/>
        <end position="630"/>
    </location>
</feature>
<name>A0A0S4KM25_BODSA</name>
<evidence type="ECO:0000256" key="2">
    <source>
        <dbReference type="SAM" id="SignalP"/>
    </source>
</evidence>
<dbReference type="OrthoDB" id="197298at2759"/>
<sequence>MSSFRSSLRLLAIRPSVATTVAATACATRGAAAATSSSMMMIGAHLNEPVRGLHTTQTQYQGHHPHHHRPTSSSTATTTAPAGPGPRLSVVRPDLASEWAAELNEDIDVSHVECNSSRAVWWRCSSCGSEFKSTVVERVESEKGCPDCAGSFAGLQAEGVQTKDAVGGDGATSNDAATTHAVGGSASSLAATHPQLVVFWHPTKNGILRPQDVTSDSHAVIWWVASSASAAASSSGEGTTTTTEEFQQSVAHKRYLGRSPMQKAADQVAVETSVIRQISDVARAPHVPQADPKYTYTMEDSLVTLAHLHITSRKLPRSDPVVSPNTNTDRVLFQRQPRRSTEEALRTKALSYFVNRVMEGKSGGRQDASATTSIELTEASIRNALGQDMPSYAFVSGSEETEAVEWKRYFSLAPHEAELAWTLKRTSADPPPPAAETLAGNSAQGSAATPSSSANDSLSSSSSQSEKEAYPAKPDTYSIPAEHPDDRTLSPRRVQRRRPHHASASEHSLRQRDEDGGRESFGKYDDRLLDENDAMSMYDAAAPVTMGDDDASATPELSLQDQQYQRQQQGRRPVARRPRRAFEMKLPSELGDGPKVSTPTAPPAAPPAPVLPHAPRVVARSKRRSLTTDE</sequence>